<comment type="caution">
    <text evidence="1">The sequence shown here is derived from an EMBL/GenBank/DDBJ whole genome shotgun (WGS) entry which is preliminary data.</text>
</comment>
<feature type="non-terminal residue" evidence="1">
    <location>
        <position position="1"/>
    </location>
</feature>
<proteinExistence type="predicted"/>
<protein>
    <submittedName>
        <fullName evidence="1">11590_t:CDS:1</fullName>
    </submittedName>
</protein>
<dbReference type="EMBL" id="CAJVPK010007571">
    <property type="protein sequence ID" value="CAG8656866.1"/>
    <property type="molecule type" value="Genomic_DNA"/>
</dbReference>
<dbReference type="Gene3D" id="3.30.420.10">
    <property type="entry name" value="Ribonuclease H-like superfamily/Ribonuclease H"/>
    <property type="match status" value="1"/>
</dbReference>
<dbReference type="GO" id="GO:0003676">
    <property type="term" value="F:nucleic acid binding"/>
    <property type="evidence" value="ECO:0007669"/>
    <property type="project" value="InterPro"/>
</dbReference>
<keyword evidence="2" id="KW-1185">Reference proteome</keyword>
<sequence>IALGKLRDIMNWDEYIPAVLFAYRIHKHNTTRFTPFFLLYG</sequence>
<accession>A0A9N9E250</accession>
<organism evidence="1 2">
    <name type="scientific">Diversispora eburnea</name>
    <dbReference type="NCBI Taxonomy" id="1213867"/>
    <lineage>
        <taxon>Eukaryota</taxon>
        <taxon>Fungi</taxon>
        <taxon>Fungi incertae sedis</taxon>
        <taxon>Mucoromycota</taxon>
        <taxon>Glomeromycotina</taxon>
        <taxon>Glomeromycetes</taxon>
        <taxon>Diversisporales</taxon>
        <taxon>Diversisporaceae</taxon>
        <taxon>Diversispora</taxon>
    </lineage>
</organism>
<name>A0A9N9E250_9GLOM</name>
<dbReference type="AlphaFoldDB" id="A0A9N9E250"/>
<dbReference type="OrthoDB" id="5592268at2759"/>
<dbReference type="Proteomes" id="UP000789706">
    <property type="component" value="Unassembled WGS sequence"/>
</dbReference>
<reference evidence="1" key="1">
    <citation type="submission" date="2021-06" db="EMBL/GenBank/DDBJ databases">
        <authorList>
            <person name="Kallberg Y."/>
            <person name="Tangrot J."/>
            <person name="Rosling A."/>
        </authorList>
    </citation>
    <scope>NUCLEOTIDE SEQUENCE</scope>
    <source>
        <strain evidence="1">AZ414A</strain>
    </source>
</reference>
<evidence type="ECO:0000313" key="1">
    <source>
        <dbReference type="EMBL" id="CAG8656866.1"/>
    </source>
</evidence>
<dbReference type="InterPro" id="IPR036397">
    <property type="entry name" value="RNaseH_sf"/>
</dbReference>
<evidence type="ECO:0000313" key="2">
    <source>
        <dbReference type="Proteomes" id="UP000789706"/>
    </source>
</evidence>
<gene>
    <name evidence="1" type="ORF">DEBURN_LOCUS11627</name>
</gene>